<accession>A0A382TMK3</accession>
<dbReference type="GO" id="GO:0006281">
    <property type="term" value="P:DNA repair"/>
    <property type="evidence" value="ECO:0007669"/>
    <property type="project" value="InterPro"/>
</dbReference>
<organism evidence="4">
    <name type="scientific">marine metagenome</name>
    <dbReference type="NCBI Taxonomy" id="408172"/>
    <lineage>
        <taxon>unclassified sequences</taxon>
        <taxon>metagenomes</taxon>
        <taxon>ecological metagenomes</taxon>
    </lineage>
</organism>
<gene>
    <name evidence="4" type="ORF">METZ01_LOCUS375856</name>
</gene>
<dbReference type="PANTHER" id="PTHR47964:SF1">
    <property type="entry name" value="ATP-DEPENDENT DNA HELICASE HOMOLOG RECG, CHLOROPLASTIC"/>
    <property type="match status" value="1"/>
</dbReference>
<proteinExistence type="predicted"/>
<evidence type="ECO:0000256" key="1">
    <source>
        <dbReference type="ARBA" id="ARBA00022801"/>
    </source>
</evidence>
<evidence type="ECO:0000256" key="2">
    <source>
        <dbReference type="ARBA" id="ARBA00022806"/>
    </source>
</evidence>
<evidence type="ECO:0000259" key="3">
    <source>
        <dbReference type="PROSITE" id="PS51194"/>
    </source>
</evidence>
<evidence type="ECO:0000313" key="4">
    <source>
        <dbReference type="EMBL" id="SVD23002.1"/>
    </source>
</evidence>
<keyword evidence="1" id="KW-0378">Hydrolase</keyword>
<dbReference type="InterPro" id="IPR027417">
    <property type="entry name" value="P-loop_NTPase"/>
</dbReference>
<dbReference type="InterPro" id="IPR045562">
    <property type="entry name" value="RecG_dom3_C"/>
</dbReference>
<reference evidence="4" key="1">
    <citation type="submission" date="2018-05" db="EMBL/GenBank/DDBJ databases">
        <authorList>
            <person name="Lanie J.A."/>
            <person name="Ng W.-L."/>
            <person name="Kazmierczak K.M."/>
            <person name="Andrzejewski T.M."/>
            <person name="Davidsen T.M."/>
            <person name="Wayne K.J."/>
            <person name="Tettelin H."/>
            <person name="Glass J.I."/>
            <person name="Rusch D."/>
            <person name="Podicherti R."/>
            <person name="Tsui H.-C.T."/>
            <person name="Winkler M.E."/>
        </authorList>
    </citation>
    <scope>NUCLEOTIDE SEQUENCE</scope>
</reference>
<feature type="domain" description="Helicase C-terminal" evidence="3">
    <location>
        <begin position="1"/>
        <end position="95"/>
    </location>
</feature>
<dbReference type="Gene3D" id="3.40.50.300">
    <property type="entry name" value="P-loop containing nucleotide triphosphate hydrolases"/>
    <property type="match status" value="1"/>
</dbReference>
<dbReference type="GO" id="GO:0003678">
    <property type="term" value="F:DNA helicase activity"/>
    <property type="evidence" value="ECO:0007669"/>
    <property type="project" value="TreeGrafter"/>
</dbReference>
<keyword evidence="2" id="KW-0547">Nucleotide-binding</keyword>
<dbReference type="Pfam" id="PF19833">
    <property type="entry name" value="RecG_dom3_C"/>
    <property type="match status" value="1"/>
</dbReference>
<dbReference type="InterPro" id="IPR047112">
    <property type="entry name" value="RecG/Mfd"/>
</dbReference>
<name>A0A382TMK3_9ZZZZ</name>
<sequence length="168" mass="19428">DAQMEAMTKNKIQCLVATTVVEVGIDIPNSTIMVIENAERFGLTQLHQLRGRIGRGESQSYCILVQHGKTQDSIHRLKVMESTSNGFKISDEDLKLRGPGEFFGTKQHGYIKSNIANFIEDRPIIRQTRNRAFEMVMTDPKLQFKEHEKIRTQFKENYRHMLEFINIS</sequence>
<dbReference type="SUPFAM" id="SSF52540">
    <property type="entry name" value="P-loop containing nucleoside triphosphate hydrolases"/>
    <property type="match status" value="1"/>
</dbReference>
<dbReference type="EMBL" id="UINC01137578">
    <property type="protein sequence ID" value="SVD23002.1"/>
    <property type="molecule type" value="Genomic_DNA"/>
</dbReference>
<dbReference type="PANTHER" id="PTHR47964">
    <property type="entry name" value="ATP-DEPENDENT DNA HELICASE HOMOLOG RECG, CHLOROPLASTIC"/>
    <property type="match status" value="1"/>
</dbReference>
<dbReference type="Pfam" id="PF00271">
    <property type="entry name" value="Helicase_C"/>
    <property type="match status" value="1"/>
</dbReference>
<dbReference type="AlphaFoldDB" id="A0A382TMK3"/>
<dbReference type="PROSITE" id="PS51194">
    <property type="entry name" value="HELICASE_CTER"/>
    <property type="match status" value="1"/>
</dbReference>
<dbReference type="GO" id="GO:0016787">
    <property type="term" value="F:hydrolase activity"/>
    <property type="evidence" value="ECO:0007669"/>
    <property type="project" value="UniProtKB-KW"/>
</dbReference>
<dbReference type="InterPro" id="IPR001650">
    <property type="entry name" value="Helicase_C-like"/>
</dbReference>
<keyword evidence="2" id="KW-0347">Helicase</keyword>
<keyword evidence="2" id="KW-0067">ATP-binding</keyword>
<feature type="non-terminal residue" evidence="4">
    <location>
        <position position="1"/>
    </location>
</feature>
<protein>
    <recommendedName>
        <fullName evidence="3">Helicase C-terminal domain-containing protein</fullName>
    </recommendedName>
</protein>